<name>A0A6L2PWA9_COPFO</name>
<evidence type="ECO:0000313" key="11">
    <source>
        <dbReference type="EMBL" id="GFG36809.1"/>
    </source>
</evidence>
<evidence type="ECO:0000256" key="1">
    <source>
        <dbReference type="ARBA" id="ARBA00004141"/>
    </source>
</evidence>
<dbReference type="Pfam" id="PF00324">
    <property type="entry name" value="AA_permease"/>
    <property type="match status" value="1"/>
</dbReference>
<evidence type="ECO:0000259" key="9">
    <source>
        <dbReference type="Pfam" id="PF00324"/>
    </source>
</evidence>
<dbReference type="Pfam" id="PF03522">
    <property type="entry name" value="SLC12"/>
    <property type="match status" value="1"/>
</dbReference>
<dbReference type="OrthoDB" id="2020542at2759"/>
<dbReference type="GO" id="GO:0015379">
    <property type="term" value="F:potassium:chloride symporter activity"/>
    <property type="evidence" value="ECO:0007669"/>
    <property type="project" value="TreeGrafter"/>
</dbReference>
<dbReference type="PANTHER" id="PTHR11827:SF72">
    <property type="entry name" value="GH08340P"/>
    <property type="match status" value="1"/>
</dbReference>
<dbReference type="PANTHER" id="PTHR11827">
    <property type="entry name" value="SOLUTE CARRIER FAMILY 12, CATION COTRANSPORTERS"/>
    <property type="match status" value="1"/>
</dbReference>
<dbReference type="GO" id="GO:0055064">
    <property type="term" value="P:chloride ion homeostasis"/>
    <property type="evidence" value="ECO:0007669"/>
    <property type="project" value="TreeGrafter"/>
</dbReference>
<dbReference type="FunCoup" id="A0A6L2PWA9">
    <property type="interactions" value="274"/>
</dbReference>
<feature type="domain" description="SLC12A transporter C-terminal" evidence="10">
    <location>
        <begin position="591"/>
        <end position="676"/>
    </location>
</feature>
<feature type="transmembrane region" description="Helical" evidence="8">
    <location>
        <begin position="463"/>
        <end position="484"/>
    </location>
</feature>
<feature type="transmembrane region" description="Helical" evidence="8">
    <location>
        <begin position="78"/>
        <end position="99"/>
    </location>
</feature>
<proteinExistence type="inferred from homology"/>
<feature type="transmembrane region" description="Helical" evidence="8">
    <location>
        <begin position="207"/>
        <end position="229"/>
    </location>
</feature>
<evidence type="ECO:0000313" key="12">
    <source>
        <dbReference type="Proteomes" id="UP000502823"/>
    </source>
</evidence>
<sequence length="958" mass="104918">MLAPETGSTNEGPVSVLLDAPTGVPVVVTTMNEKAPLISKRRFFSGLSSVFGFSSNRTTSSGGYVEFGASNVESGRTLGTFAGVFSPVALSMFSALLFLRVGFIVGNAGLWVTVLQFVIAYGILLFTVASVCAVATNGAVEGGGAYFMISRTLGPEFGGSIGTLFFLANIVSSALYITGCAEGIVENFGTSGYLVGEGNVGLPDGRWWRFLYCTLLNVISLVVCLIGAGMFAKTSVIVLGVVCISLLSVIISFCIQSPMKVMIPEANHVIGNGSVPVYRDYTGLRSDTFQKNWHQQYGQDYTSDGKVVDFATVFGVLFSGVTGIMAGANMSGELRDPARNIPCGTLSAVAFTFFCYMVVSFLTAATTSPELLQNNFIFMMPINIWPPFVALGILTATFLASLSNLIGSSRVLEALAKDDIFGPMLQFVVSGTWQGNPIAAVLTSWVLVELIMLIGSLNTIAQINSVLFLLSYLATNLACLGLELASAPNFRPSFKYFSWHTAFIGLVGTLVMMFLINSIYASTSIVLCLVLVIILHLFSPSREAHWGSISQALIFHQVRKYLLLLDSRKDHVKFWRPQILLLVGNPRSSCPLIHFVNDLKKGGLYVLGHVKVGQLSDIQVDPTLDEYTHWLTLVDHLKVKAFIELTVARSVREGLQHMIRMSGLGAMKPNTIVLGFFDEERPHDFFEDGSLYSTEVFRDAYTYTGKNVFTLRSSTSEKALDAVEYVGMVADTLKMRKNICLCRHFHILDKKMIARSSSMKFIDVWPINFFQPDDDDPFDTTSLFMLQLACIINMVSGWKDLHLRVFLCEKNCQQDDTGSNNASNVPSQSNVHRLRQQLQMLRIAATIQEVPGWGQQAAALQDGSVLQEISPYMRRSRTDSIRSGQLDNAARVYLLSVNQLLQQYSEQTAASFLYLPVPPDGDEATLYPNYLQLLTELTADLPPTVLVHGVSPVTSTTL</sequence>
<accession>A0A6L2PWA9</accession>
<dbReference type="FunFam" id="1.20.1740.10:FF:000013">
    <property type="entry name" value="Solute carrier family 12 member"/>
    <property type="match status" value="1"/>
</dbReference>
<evidence type="ECO:0000256" key="2">
    <source>
        <dbReference type="ARBA" id="ARBA00010593"/>
    </source>
</evidence>
<keyword evidence="6 8" id="KW-1133">Transmembrane helix</keyword>
<keyword evidence="5 8" id="KW-0812">Transmembrane</keyword>
<dbReference type="AlphaFoldDB" id="A0A6L2PWA9"/>
<feature type="transmembrane region" description="Helical" evidence="8">
    <location>
        <begin position="310"/>
        <end position="329"/>
    </location>
</feature>
<feature type="transmembrane region" description="Helical" evidence="8">
    <location>
        <begin position="384"/>
        <end position="407"/>
    </location>
</feature>
<feature type="transmembrane region" description="Helical" evidence="8">
    <location>
        <begin position="111"/>
        <end position="136"/>
    </location>
</feature>
<dbReference type="GO" id="GO:0016020">
    <property type="term" value="C:membrane"/>
    <property type="evidence" value="ECO:0007669"/>
    <property type="project" value="UniProtKB-SubCell"/>
</dbReference>
<dbReference type="GO" id="GO:0055075">
    <property type="term" value="P:potassium ion homeostasis"/>
    <property type="evidence" value="ECO:0007669"/>
    <property type="project" value="TreeGrafter"/>
</dbReference>
<reference evidence="12" key="1">
    <citation type="submission" date="2020-01" db="EMBL/GenBank/DDBJ databases">
        <title>Draft genome sequence of the Termite Coptotermes fromosanus.</title>
        <authorList>
            <person name="Itakura S."/>
            <person name="Yosikawa Y."/>
            <person name="Umezawa K."/>
        </authorList>
    </citation>
    <scope>NUCLEOTIDE SEQUENCE [LARGE SCALE GENOMIC DNA]</scope>
</reference>
<dbReference type="InterPro" id="IPR004842">
    <property type="entry name" value="SLC12A_fam"/>
</dbReference>
<feature type="domain" description="Amino acid permease/ SLC12A" evidence="9">
    <location>
        <begin position="89"/>
        <end position="580"/>
    </location>
</feature>
<feature type="transmembrane region" description="Helical" evidence="8">
    <location>
        <begin position="519"/>
        <end position="538"/>
    </location>
</feature>
<dbReference type="InParanoid" id="A0A6L2PWA9"/>
<evidence type="ECO:0000256" key="3">
    <source>
        <dbReference type="ARBA" id="ARBA00019359"/>
    </source>
</evidence>
<evidence type="ECO:0000256" key="7">
    <source>
        <dbReference type="ARBA" id="ARBA00023136"/>
    </source>
</evidence>
<keyword evidence="4" id="KW-0813">Transport</keyword>
<keyword evidence="12" id="KW-1185">Reference proteome</keyword>
<comment type="caution">
    <text evidence="11">The sequence shown here is derived from an EMBL/GenBank/DDBJ whole genome shotgun (WGS) entry which is preliminary data.</text>
</comment>
<dbReference type="EMBL" id="BLKM01009497">
    <property type="protein sequence ID" value="GFG36809.1"/>
    <property type="molecule type" value="Genomic_DNA"/>
</dbReference>
<dbReference type="Proteomes" id="UP000502823">
    <property type="component" value="Unassembled WGS sequence"/>
</dbReference>
<feature type="transmembrane region" description="Helical" evidence="8">
    <location>
        <begin position="341"/>
        <end position="364"/>
    </location>
</feature>
<feature type="transmembrane region" description="Helical" evidence="8">
    <location>
        <begin position="496"/>
        <end position="513"/>
    </location>
</feature>
<evidence type="ECO:0000256" key="4">
    <source>
        <dbReference type="ARBA" id="ARBA00022448"/>
    </source>
</evidence>
<protein>
    <recommendedName>
        <fullName evidence="3">Solute carrier family 12 member 9</fullName>
    </recommendedName>
</protein>
<dbReference type="GO" id="GO:0006884">
    <property type="term" value="P:cell volume homeostasis"/>
    <property type="evidence" value="ECO:0007669"/>
    <property type="project" value="TreeGrafter"/>
</dbReference>
<dbReference type="InterPro" id="IPR004841">
    <property type="entry name" value="AA-permease/SLC12A_dom"/>
</dbReference>
<keyword evidence="7 8" id="KW-0472">Membrane</keyword>
<comment type="similarity">
    <text evidence="2">Belongs to the SLC12A transporter family.</text>
</comment>
<evidence type="ECO:0000256" key="6">
    <source>
        <dbReference type="ARBA" id="ARBA00022989"/>
    </source>
</evidence>
<feature type="transmembrane region" description="Helical" evidence="8">
    <location>
        <begin position="157"/>
        <end position="177"/>
    </location>
</feature>
<feature type="transmembrane region" description="Helical" evidence="8">
    <location>
        <begin position="236"/>
        <end position="259"/>
    </location>
</feature>
<gene>
    <name evidence="11" type="ORF">Cfor_08644</name>
</gene>
<evidence type="ECO:0000256" key="8">
    <source>
        <dbReference type="SAM" id="Phobius"/>
    </source>
</evidence>
<organism evidence="11 12">
    <name type="scientific">Coptotermes formosanus</name>
    <name type="common">Formosan subterranean termite</name>
    <dbReference type="NCBI Taxonomy" id="36987"/>
    <lineage>
        <taxon>Eukaryota</taxon>
        <taxon>Metazoa</taxon>
        <taxon>Ecdysozoa</taxon>
        <taxon>Arthropoda</taxon>
        <taxon>Hexapoda</taxon>
        <taxon>Insecta</taxon>
        <taxon>Pterygota</taxon>
        <taxon>Neoptera</taxon>
        <taxon>Polyneoptera</taxon>
        <taxon>Dictyoptera</taxon>
        <taxon>Blattodea</taxon>
        <taxon>Blattoidea</taxon>
        <taxon>Termitoidae</taxon>
        <taxon>Rhinotermitidae</taxon>
        <taxon>Coptotermes</taxon>
    </lineage>
</organism>
<dbReference type="InterPro" id="IPR018491">
    <property type="entry name" value="SLC12_C"/>
</dbReference>
<evidence type="ECO:0000259" key="10">
    <source>
        <dbReference type="Pfam" id="PF03522"/>
    </source>
</evidence>
<comment type="subcellular location">
    <subcellularLocation>
        <location evidence="1">Membrane</location>
        <topology evidence="1">Multi-pass membrane protein</topology>
    </subcellularLocation>
</comment>
<dbReference type="Gene3D" id="1.20.1740.10">
    <property type="entry name" value="Amino acid/polyamine transporter I"/>
    <property type="match status" value="1"/>
</dbReference>
<evidence type="ECO:0000256" key="5">
    <source>
        <dbReference type="ARBA" id="ARBA00022692"/>
    </source>
</evidence>